<accession>A0A8W8KCV2</accession>
<evidence type="ECO:0000256" key="3">
    <source>
        <dbReference type="ARBA" id="ARBA00023136"/>
    </source>
</evidence>
<keyword evidence="2" id="KW-0677">Repeat</keyword>
<evidence type="ECO:0000256" key="6">
    <source>
        <dbReference type="PIRNR" id="PIRNR002290"/>
    </source>
</evidence>
<dbReference type="Gene3D" id="1.25.40.10">
    <property type="entry name" value="Tetratricopeptide repeat domain"/>
    <property type="match status" value="4"/>
</dbReference>
<evidence type="ECO:0000256" key="2">
    <source>
        <dbReference type="ARBA" id="ARBA00022737"/>
    </source>
</evidence>
<dbReference type="Gene3D" id="2.130.10.110">
    <property type="entry name" value="Clathrin heavy-chain terminal domain"/>
    <property type="match status" value="1"/>
</dbReference>
<reference evidence="10" key="1">
    <citation type="submission" date="2022-08" db="UniProtKB">
        <authorList>
            <consortium name="EnsemblMetazoa"/>
        </authorList>
    </citation>
    <scope>IDENTIFICATION</scope>
    <source>
        <strain evidence="10">05x7-T-G4-1.051#20</strain>
    </source>
</reference>
<dbReference type="InterPro" id="IPR016341">
    <property type="entry name" value="Clathrin_heavy_chain"/>
</dbReference>
<dbReference type="InterPro" id="IPR015348">
    <property type="entry name" value="Clathrin_H-chain_linker_core"/>
</dbReference>
<evidence type="ECO:0000256" key="1">
    <source>
        <dbReference type="ARBA" id="ARBA00009535"/>
    </source>
</evidence>
<evidence type="ECO:0000256" key="4">
    <source>
        <dbReference type="ARBA" id="ARBA00023176"/>
    </source>
</evidence>
<dbReference type="OrthoDB" id="2113814at2759"/>
<dbReference type="GO" id="GO:0032051">
    <property type="term" value="F:clathrin light chain binding"/>
    <property type="evidence" value="ECO:0007669"/>
    <property type="project" value="InterPro"/>
</dbReference>
<dbReference type="FunFam" id="1.25.40.730:FF:000001">
    <property type="entry name" value="Clathrin heavy chain"/>
    <property type="match status" value="1"/>
</dbReference>
<name>A0A8W8KCV2_MAGGI</name>
<dbReference type="Proteomes" id="UP000005408">
    <property type="component" value="Unassembled WGS sequence"/>
</dbReference>
<dbReference type="FunFam" id="1.25.40.10:FF:000095">
    <property type="entry name" value="Clathrin heavy chain"/>
    <property type="match status" value="1"/>
</dbReference>
<keyword evidence="5 6" id="KW-0968">Cytoplasmic vesicle</keyword>
<comment type="subcellular location">
    <subcellularLocation>
        <location evidence="6">Cytoplasmic vesicle membrane</location>
        <topology evidence="6">Peripheral membrane protein</topology>
        <orientation evidence="6">Cytoplasmic side</orientation>
    </subcellularLocation>
    <subcellularLocation>
        <location evidence="6">Membrane</location>
        <location evidence="6">Coated pit</location>
        <topology evidence="6">Peripheral membrane protein</topology>
        <orientation evidence="6">Cytoplasmic side</orientation>
    </subcellularLocation>
</comment>
<dbReference type="InterPro" id="IPR011990">
    <property type="entry name" value="TPR-like_helical_dom_sf"/>
</dbReference>
<evidence type="ECO:0000256" key="5">
    <source>
        <dbReference type="ARBA" id="ARBA00023329"/>
    </source>
</evidence>
<dbReference type="PROSITE" id="PS50236">
    <property type="entry name" value="CHCR"/>
    <property type="match status" value="7"/>
</dbReference>
<evidence type="ECO:0000256" key="8">
    <source>
        <dbReference type="SAM" id="MobiDB-lite"/>
    </source>
</evidence>
<organism evidence="10 11">
    <name type="scientific">Magallana gigas</name>
    <name type="common">Pacific oyster</name>
    <name type="synonym">Crassostrea gigas</name>
    <dbReference type="NCBI Taxonomy" id="29159"/>
    <lineage>
        <taxon>Eukaryota</taxon>
        <taxon>Metazoa</taxon>
        <taxon>Spiralia</taxon>
        <taxon>Lophotrochozoa</taxon>
        <taxon>Mollusca</taxon>
        <taxon>Bivalvia</taxon>
        <taxon>Autobranchia</taxon>
        <taxon>Pteriomorphia</taxon>
        <taxon>Ostreida</taxon>
        <taxon>Ostreoidea</taxon>
        <taxon>Ostreidae</taxon>
        <taxon>Magallana</taxon>
    </lineage>
</organism>
<feature type="repeat" description="CHCR" evidence="7">
    <location>
        <begin position="1134"/>
        <end position="1275"/>
    </location>
</feature>
<evidence type="ECO:0000313" key="11">
    <source>
        <dbReference type="Proteomes" id="UP000005408"/>
    </source>
</evidence>
<dbReference type="Pfam" id="PF00637">
    <property type="entry name" value="Clathrin"/>
    <property type="match status" value="7"/>
</dbReference>
<dbReference type="InterPro" id="IPR022365">
    <property type="entry name" value="Clathrin_H-chain_propeller_rpt"/>
</dbReference>
<dbReference type="SMART" id="SM00299">
    <property type="entry name" value="CLH"/>
    <property type="match status" value="7"/>
</dbReference>
<keyword evidence="11" id="KW-1185">Reference proteome</keyword>
<dbReference type="Pfam" id="PF13838">
    <property type="entry name" value="Clathrin_H_link"/>
    <property type="match status" value="1"/>
</dbReference>
<dbReference type="GO" id="GO:0006886">
    <property type="term" value="P:intracellular protein transport"/>
    <property type="evidence" value="ECO:0007669"/>
    <property type="project" value="UniProtKB-UniRule"/>
</dbReference>
<feature type="repeat" description="CHCR" evidence="7">
    <location>
        <begin position="985"/>
        <end position="1130"/>
    </location>
</feature>
<dbReference type="FunFam" id="2.130.10.110:FF:000001">
    <property type="entry name" value="Clathrin heavy chain"/>
    <property type="match status" value="1"/>
</dbReference>
<dbReference type="GO" id="GO:0045334">
    <property type="term" value="C:clathrin-coated endocytic vesicle"/>
    <property type="evidence" value="ECO:0007669"/>
    <property type="project" value="TreeGrafter"/>
</dbReference>
<feature type="region of interest" description="Disordered" evidence="8">
    <location>
        <begin position="1650"/>
        <end position="1672"/>
    </location>
</feature>
<feature type="repeat" description="CHCR" evidence="7">
    <location>
        <begin position="1280"/>
        <end position="1426"/>
    </location>
</feature>
<dbReference type="InterPro" id="IPR016025">
    <property type="entry name" value="Clathrin_H-chain_N"/>
</dbReference>
<dbReference type="FunFam" id="1.25.40.10:FF:000007">
    <property type="entry name" value="Clathrin heavy chain"/>
    <property type="match status" value="1"/>
</dbReference>
<dbReference type="Gene3D" id="1.25.40.730">
    <property type="match status" value="1"/>
</dbReference>
<dbReference type="Pfam" id="PF09268">
    <property type="entry name" value="Clathrin-link"/>
    <property type="match status" value="1"/>
</dbReference>
<dbReference type="Pfam" id="PF01394">
    <property type="entry name" value="Clathrin_propel"/>
    <property type="match status" value="5"/>
</dbReference>
<dbReference type="GO" id="GO:0005938">
    <property type="term" value="C:cell cortex"/>
    <property type="evidence" value="ECO:0007669"/>
    <property type="project" value="TreeGrafter"/>
</dbReference>
<evidence type="ECO:0000256" key="7">
    <source>
        <dbReference type="PROSITE-ProRule" id="PRU01006"/>
    </source>
</evidence>
<comment type="function">
    <text evidence="6">Clathrin is the major protein of the polyhedral coat of coated pits and vesicles.</text>
</comment>
<protein>
    <recommendedName>
        <fullName evidence="6">Clathrin heavy chain</fullName>
    </recommendedName>
</protein>
<feature type="repeat" description="CHCR" evidence="7">
    <location>
        <begin position="1429"/>
        <end position="1572"/>
    </location>
</feature>
<feature type="domain" description="Clathrin heavy chain linker core motif" evidence="9">
    <location>
        <begin position="337"/>
        <end position="360"/>
    </location>
</feature>
<dbReference type="FunFam" id="1.25.40.10:FF:000001">
    <property type="entry name" value="Clathrin heavy chain"/>
    <property type="match status" value="1"/>
</dbReference>
<dbReference type="RefSeq" id="XP_011444197.1">
    <property type="nucleotide sequence ID" value="XM_011445895.4"/>
</dbReference>
<dbReference type="GO" id="GO:0005198">
    <property type="term" value="F:structural molecule activity"/>
    <property type="evidence" value="ECO:0007669"/>
    <property type="project" value="InterPro"/>
</dbReference>
<dbReference type="GeneID" id="105340059"/>
<dbReference type="InterPro" id="IPR000547">
    <property type="entry name" value="Clathrin_H-chain/VPS_repeat"/>
</dbReference>
<feature type="repeat" description="CHCR" evidence="7">
    <location>
        <begin position="839"/>
        <end position="978"/>
    </location>
</feature>
<dbReference type="PANTHER" id="PTHR10292:SF1">
    <property type="entry name" value="CLATHRIN HEAVY CHAIN"/>
    <property type="match status" value="1"/>
</dbReference>
<feature type="repeat" description="CHCR" evidence="7">
    <location>
        <begin position="543"/>
        <end position="689"/>
    </location>
</feature>
<keyword evidence="4 6" id="KW-0168">Coated pit</keyword>
<dbReference type="SUPFAM" id="SSF48371">
    <property type="entry name" value="ARM repeat"/>
    <property type="match status" value="6"/>
</dbReference>
<dbReference type="InterPro" id="IPR016024">
    <property type="entry name" value="ARM-type_fold"/>
</dbReference>
<dbReference type="EnsemblMetazoa" id="G23360.1">
    <property type="protein sequence ID" value="G23360.1:cds"/>
    <property type="gene ID" value="G23360"/>
</dbReference>
<comment type="similarity">
    <text evidence="1 6">Belongs to the clathrin heavy chain family.</text>
</comment>
<dbReference type="PANTHER" id="PTHR10292">
    <property type="entry name" value="CLATHRIN HEAVY CHAIN RELATED"/>
    <property type="match status" value="1"/>
</dbReference>
<dbReference type="GO" id="GO:0030130">
    <property type="term" value="C:clathrin coat of trans-Golgi network vesicle"/>
    <property type="evidence" value="ECO:0007669"/>
    <property type="project" value="InterPro"/>
</dbReference>
<dbReference type="FunFam" id="1.25.40.10:FF:000002">
    <property type="entry name" value="Clathrin heavy chain"/>
    <property type="match status" value="1"/>
</dbReference>
<feature type="compositionally biased region" description="Pro residues" evidence="8">
    <location>
        <begin position="1654"/>
        <end position="1668"/>
    </location>
</feature>
<sequence length="1686" mass="192636">MSQLLPIRFQEHLQLQNVGINAANIGFSTLTMESDKYICVREKVGDTAQVIIIDMNDSSNPIRRPISADSAIMNPASKVIALKAGKTLQIFNIEMKSKMKSHTMTEDVIFWKWISVNTVALVTDACVYHWSMEGDSQPQKMFDRHTNLAGCQIINYRTDAAQKWLLVVGISAQTGAEGGQNRVVGAMQLYSVERKISQPIEGHAAAFTQFKMEGNPQPSTLFSFAVRGAQGGKLHIIEVGQPPQGNQPFTKKAVDVFFPPEAQNDFPVAMQMSQKHGVAFLITKYGYIHLYDIETGTCIYMNRISGDTIFVTAPHEATSGIIGVNRKGQVLSVSVEEDNIVQYVTTNLQNPDLALKIASRGNLPGAEDLFVRKFNNLFQSGNYQEAAKVAASAPKGILRTPQTIQRFQQVAAQPGQSSPLLQYFGILLDKGQLNKYETLELCRPVLQQGRKQLLEKWLKEDKLECSEELGDLVKSVDQNLALSVYLRANVPGKVIQCFAETGQFQKIVMYSKKVNFTPDYIFLLRSLMRINPEQALQFAQMLVEDDEPLADLNQIVDVFMEMNLIQQCTSFLLDALKNNRPSEGPLQTRLLEMNLMSAPQVADAILGNQMFTHYDRAHIAQLCEKAGLLQRALEHYTDLYDIKRAVVHTHLLNPEWLVTYFGSLSVEDSLECLKAMLQANIRQNLQVCVQIASKYHEQLGTNSLIEIFESFKSFEGLFYFLGSIVNFSQDPDVHFKYIQAACKTGQIKEVERICRESNCYDPERVKNFLKEAKLTDQLPLIIVCDRFDFVHDLVLYLYRNNLQKYIEIYIQKVNPARLPVVIGGLLDVDCSEDAIKQLIMVVKGQFSTDELVAEVEKRNRLKLLLPWLEMRVHEGVQEPATHNALAKIYIDSNNNPERFLKENQFYDSLVVGKYCEKRDPHLACVAYERGQCDEELIQVCNENSLFKSQSRYLVKRRDMDLWAKVLNEDNEFRRQLIDQVVQTALSETQDPDDISVTVKAFMTADLPNELIELLEKIVLDSSVFSEHRNLQNLLILTAIKADRTRVMEYINRLDNYDAPDIANIAITNELYEEAFAIFKKFEVNTSAIQVLIDNVKNLDRAYEFAERCNDPAVWSQLGRAQLNENMVKEAIDSFIKADDPSQYMEVVNVAASNNSWEDLVKFLQMARKKARETFIETELVFAYAKTNRLADLEEFISGPNHANITQVADRCFDNKMYEAAKLLYNNVSNYARLAITLVHLGEYQGAVDGARKANSTKTWKEVCFACVNNEEFRLAQMCGLHIVVHADELEELINYYQDRGFFEELISLLEAALGLERAHMGMFTELAILYSKFKPEKMREHLELFWSRVNIPKVLRAAEQAHLWPELVFLYDKYEEYDNAIIAMMNHPTEAWKESQFKDIITKVANIELYYKAIQFYLDFKPLLLNDLLMVLTPRLDHTRAVNFFIKVKQISLVKPYLRSVQKNNNKAINEALNNLLIEEEDYQGLQASIDGYENFDNIMLAQRLEKHELIEFRRIAAYLYKGNNRWKQSVDLCKKDKLFKDAMCYASESRDTGIAEDLIAWFLENQYHECFAASLFQCYDLLRPDVILELAWRHNIMDFAMPYMIQVVREYISKVDKLEQAENVRSEEEQKAEERPIVFAEPQLMLTAGPSNMMPPPQAPSPQPPYGGPAYPGMGGGVPTYGYSM</sequence>
<dbReference type="SUPFAM" id="SSF50989">
    <property type="entry name" value="Clathrin heavy-chain terminal domain"/>
    <property type="match status" value="1"/>
</dbReference>
<dbReference type="GO" id="GO:0006898">
    <property type="term" value="P:receptor-mediated endocytosis"/>
    <property type="evidence" value="ECO:0007669"/>
    <property type="project" value="TreeGrafter"/>
</dbReference>
<keyword evidence="3 6" id="KW-0472">Membrane</keyword>
<dbReference type="GO" id="GO:0071439">
    <property type="term" value="C:clathrin complex"/>
    <property type="evidence" value="ECO:0007669"/>
    <property type="project" value="InterPro"/>
</dbReference>
<evidence type="ECO:0000313" key="10">
    <source>
        <dbReference type="EnsemblMetazoa" id="G23360.1:cds"/>
    </source>
</evidence>
<evidence type="ECO:0000259" key="9">
    <source>
        <dbReference type="Pfam" id="PF09268"/>
    </source>
</evidence>
<feature type="repeat" description="CHCR" evidence="7">
    <location>
        <begin position="692"/>
        <end position="834"/>
    </location>
</feature>
<dbReference type="PIRSF" id="PIRSF002290">
    <property type="entry name" value="Clathrin_H_chain"/>
    <property type="match status" value="1"/>
</dbReference>
<dbReference type="InterPro" id="IPR055358">
    <property type="entry name" value="CHCR"/>
</dbReference>
<proteinExistence type="inferred from homology"/>
<dbReference type="GO" id="GO:0030132">
    <property type="term" value="C:clathrin coat of coated pit"/>
    <property type="evidence" value="ECO:0007669"/>
    <property type="project" value="InterPro"/>
</dbReference>